<evidence type="ECO:0000313" key="2">
    <source>
        <dbReference type="Proteomes" id="UP000606172"/>
    </source>
</evidence>
<proteinExistence type="predicted"/>
<name>A0A919RF14_9ACTN</name>
<dbReference type="AlphaFoldDB" id="A0A919RF14"/>
<organism evidence="1 2">
    <name type="scientific">Sinosporangium siamense</name>
    <dbReference type="NCBI Taxonomy" id="1367973"/>
    <lineage>
        <taxon>Bacteria</taxon>
        <taxon>Bacillati</taxon>
        <taxon>Actinomycetota</taxon>
        <taxon>Actinomycetes</taxon>
        <taxon>Streptosporangiales</taxon>
        <taxon>Streptosporangiaceae</taxon>
        <taxon>Sinosporangium</taxon>
    </lineage>
</organism>
<reference evidence="1" key="1">
    <citation type="submission" date="2021-01" db="EMBL/GenBank/DDBJ databases">
        <title>Whole genome shotgun sequence of Sinosporangium siamense NBRC 109515.</title>
        <authorList>
            <person name="Komaki H."/>
            <person name="Tamura T."/>
        </authorList>
    </citation>
    <scope>NUCLEOTIDE SEQUENCE</scope>
    <source>
        <strain evidence="1">NBRC 109515</strain>
    </source>
</reference>
<dbReference type="EMBL" id="BOOW01000016">
    <property type="protein sequence ID" value="GII92438.1"/>
    <property type="molecule type" value="Genomic_DNA"/>
</dbReference>
<accession>A0A919RF14</accession>
<dbReference type="RefSeq" id="WP_204025268.1">
    <property type="nucleotide sequence ID" value="NZ_BOOW01000016.1"/>
</dbReference>
<evidence type="ECO:0000313" key="1">
    <source>
        <dbReference type="EMBL" id="GII92438.1"/>
    </source>
</evidence>
<keyword evidence="2" id="KW-1185">Reference proteome</keyword>
<dbReference type="Proteomes" id="UP000606172">
    <property type="component" value="Unassembled WGS sequence"/>
</dbReference>
<protein>
    <submittedName>
        <fullName evidence="1">Uncharacterized protein</fullName>
    </submittedName>
</protein>
<comment type="caution">
    <text evidence="1">The sequence shown here is derived from an EMBL/GenBank/DDBJ whole genome shotgun (WGS) entry which is preliminary data.</text>
</comment>
<gene>
    <name evidence="1" type="ORF">Ssi02_26690</name>
</gene>
<sequence>MKRSRSPKSGLLGKTAPRAYWLNAGFAKGSPSACNTWKAPKSKVACHATAAMARPEPR</sequence>